<evidence type="ECO:0000256" key="1">
    <source>
        <dbReference type="SAM" id="MobiDB-lite"/>
    </source>
</evidence>
<dbReference type="AlphaFoldDB" id="A0A6I5KPV1"/>
<organism evidence="2 3">
    <name type="scientific">Flagellimonas sediminis</name>
    <dbReference type="NCBI Taxonomy" id="2696468"/>
    <lineage>
        <taxon>Bacteria</taxon>
        <taxon>Pseudomonadati</taxon>
        <taxon>Bacteroidota</taxon>
        <taxon>Flavobacteriia</taxon>
        <taxon>Flavobacteriales</taxon>
        <taxon>Flavobacteriaceae</taxon>
        <taxon>Flagellimonas</taxon>
    </lineage>
</organism>
<evidence type="ECO:0000313" key="2">
    <source>
        <dbReference type="EMBL" id="NDV42766.1"/>
    </source>
</evidence>
<protein>
    <submittedName>
        <fullName evidence="2">Uncharacterized protein</fullName>
    </submittedName>
</protein>
<gene>
    <name evidence="2" type="ORF">GTK07_05455</name>
</gene>
<dbReference type="EMBL" id="JAAAMI010000002">
    <property type="protein sequence ID" value="NDV42766.1"/>
    <property type="molecule type" value="Genomic_DNA"/>
</dbReference>
<proteinExistence type="predicted"/>
<keyword evidence="3" id="KW-1185">Reference proteome</keyword>
<dbReference type="Proteomes" id="UP000468707">
    <property type="component" value="Unassembled WGS sequence"/>
</dbReference>
<comment type="caution">
    <text evidence="2">The sequence shown here is derived from an EMBL/GenBank/DDBJ whole genome shotgun (WGS) entry which is preliminary data.</text>
</comment>
<dbReference type="RefSeq" id="WP_163633834.1">
    <property type="nucleotide sequence ID" value="NZ_JAAAMI010000002.1"/>
</dbReference>
<accession>A0A6I5KPV1</accession>
<name>A0A6I5KPV1_9FLAO</name>
<feature type="region of interest" description="Disordered" evidence="1">
    <location>
        <begin position="45"/>
        <end position="65"/>
    </location>
</feature>
<reference evidence="2 3" key="1">
    <citation type="submission" date="2020-01" db="EMBL/GenBank/DDBJ databases">
        <title>Muricauda sediminis sp.nov. 40Bstr401.</title>
        <authorList>
            <person name="Xue Z."/>
            <person name="Zhu S."/>
            <person name="Ren N."/>
            <person name="Chen T."/>
            <person name="Chen X."/>
            <person name="Chen J."/>
            <person name="Yang J."/>
        </authorList>
    </citation>
    <scope>NUCLEOTIDE SEQUENCE [LARGE SCALE GENOMIC DNA]</scope>
    <source>
        <strain evidence="2 3">40Bstr401</strain>
    </source>
</reference>
<evidence type="ECO:0000313" key="3">
    <source>
        <dbReference type="Proteomes" id="UP000468707"/>
    </source>
</evidence>
<sequence length="162" mass="18230">MKNIKTLLILSFVAGLFVVTDMAAQYGYGYGGYGSPYGGRYGRGQSMIPNAGPTESKKDETPPTAEEIVDAQMPSITEELSLDPFEQAVVRTALVQSVQKKIEIQILEMEPLKTKEEFEKIDRNTQEELKMGLPEDKYNAFIALQENSFKADKKKKKKNKRD</sequence>